<evidence type="ECO:0000256" key="1">
    <source>
        <dbReference type="SAM" id="MobiDB-lite"/>
    </source>
</evidence>
<evidence type="ECO:0000313" key="3">
    <source>
        <dbReference type="Proteomes" id="UP000299102"/>
    </source>
</evidence>
<proteinExistence type="predicted"/>
<name>A0A4C2A1N5_EUMVA</name>
<dbReference type="Proteomes" id="UP000299102">
    <property type="component" value="Unassembled WGS sequence"/>
</dbReference>
<reference evidence="2 3" key="1">
    <citation type="journal article" date="2019" name="Commun. Biol.">
        <title>The bagworm genome reveals a unique fibroin gene that provides high tensile strength.</title>
        <authorList>
            <person name="Kono N."/>
            <person name="Nakamura H."/>
            <person name="Ohtoshi R."/>
            <person name="Tomita M."/>
            <person name="Numata K."/>
            <person name="Arakawa K."/>
        </authorList>
    </citation>
    <scope>NUCLEOTIDE SEQUENCE [LARGE SCALE GENOMIC DNA]</scope>
</reference>
<sequence>MHSSLHNSFSMKIFFERKPPSKFTKLLSHPAFVNFQYFNSPVSSAGPDGAPGRYRTGRGAPPKLSFPLRNHVAAGYPLTPAPSLTPSHPGAHSLYPPPRVPSPPVNSFCAKFTL</sequence>
<dbReference type="EMBL" id="BGZK01002348">
    <property type="protein sequence ID" value="GBP93184.1"/>
    <property type="molecule type" value="Genomic_DNA"/>
</dbReference>
<keyword evidence="3" id="KW-1185">Reference proteome</keyword>
<feature type="region of interest" description="Disordered" evidence="1">
    <location>
        <begin position="79"/>
        <end position="98"/>
    </location>
</feature>
<accession>A0A4C2A1N5</accession>
<protein>
    <submittedName>
        <fullName evidence="2">Uncharacterized protein</fullName>
    </submittedName>
</protein>
<comment type="caution">
    <text evidence="2">The sequence shown here is derived from an EMBL/GenBank/DDBJ whole genome shotgun (WGS) entry which is preliminary data.</text>
</comment>
<organism evidence="2 3">
    <name type="scientific">Eumeta variegata</name>
    <name type="common">Bagworm moth</name>
    <name type="synonym">Eumeta japonica</name>
    <dbReference type="NCBI Taxonomy" id="151549"/>
    <lineage>
        <taxon>Eukaryota</taxon>
        <taxon>Metazoa</taxon>
        <taxon>Ecdysozoa</taxon>
        <taxon>Arthropoda</taxon>
        <taxon>Hexapoda</taxon>
        <taxon>Insecta</taxon>
        <taxon>Pterygota</taxon>
        <taxon>Neoptera</taxon>
        <taxon>Endopterygota</taxon>
        <taxon>Lepidoptera</taxon>
        <taxon>Glossata</taxon>
        <taxon>Ditrysia</taxon>
        <taxon>Tineoidea</taxon>
        <taxon>Psychidae</taxon>
        <taxon>Oiketicinae</taxon>
        <taxon>Eumeta</taxon>
    </lineage>
</organism>
<gene>
    <name evidence="2" type="ORF">EVAR_66873_1</name>
</gene>
<dbReference type="AlphaFoldDB" id="A0A4C2A1N5"/>
<evidence type="ECO:0000313" key="2">
    <source>
        <dbReference type="EMBL" id="GBP93184.1"/>
    </source>
</evidence>